<evidence type="ECO:0000313" key="1">
    <source>
        <dbReference type="EMBL" id="JAH60729.1"/>
    </source>
</evidence>
<accession>A0A0E9U4B9</accession>
<dbReference type="EMBL" id="GBXM01047848">
    <property type="protein sequence ID" value="JAH60729.1"/>
    <property type="molecule type" value="Transcribed_RNA"/>
</dbReference>
<organism evidence="1">
    <name type="scientific">Anguilla anguilla</name>
    <name type="common">European freshwater eel</name>
    <name type="synonym">Muraena anguilla</name>
    <dbReference type="NCBI Taxonomy" id="7936"/>
    <lineage>
        <taxon>Eukaryota</taxon>
        <taxon>Metazoa</taxon>
        <taxon>Chordata</taxon>
        <taxon>Craniata</taxon>
        <taxon>Vertebrata</taxon>
        <taxon>Euteleostomi</taxon>
        <taxon>Actinopterygii</taxon>
        <taxon>Neopterygii</taxon>
        <taxon>Teleostei</taxon>
        <taxon>Anguilliformes</taxon>
        <taxon>Anguillidae</taxon>
        <taxon>Anguilla</taxon>
    </lineage>
</organism>
<name>A0A0E9U4B9_ANGAN</name>
<sequence>MGNSTVYQYSRLGVLGGMCAVLFHKCIHLSKFLKADVLLCTTNCFIFCK</sequence>
<protein>
    <submittedName>
        <fullName evidence="1">Uncharacterized protein</fullName>
    </submittedName>
</protein>
<dbReference type="AlphaFoldDB" id="A0A0E9U4B9"/>
<reference evidence="1" key="1">
    <citation type="submission" date="2014-11" db="EMBL/GenBank/DDBJ databases">
        <authorList>
            <person name="Amaro Gonzalez C."/>
        </authorList>
    </citation>
    <scope>NUCLEOTIDE SEQUENCE</scope>
</reference>
<reference evidence="1" key="2">
    <citation type="journal article" date="2015" name="Fish Shellfish Immunol.">
        <title>Early steps in the European eel (Anguilla anguilla)-Vibrio vulnificus interaction in the gills: Role of the RtxA13 toxin.</title>
        <authorList>
            <person name="Callol A."/>
            <person name="Pajuelo D."/>
            <person name="Ebbesson L."/>
            <person name="Teles M."/>
            <person name="MacKenzie S."/>
            <person name="Amaro C."/>
        </authorList>
    </citation>
    <scope>NUCLEOTIDE SEQUENCE</scope>
</reference>
<proteinExistence type="predicted"/>